<comment type="caution">
    <text evidence="1">The sequence shown here is derived from an EMBL/GenBank/DDBJ whole genome shotgun (WGS) entry which is preliminary data.</text>
</comment>
<protein>
    <submittedName>
        <fullName evidence="1">Uncharacterized protein</fullName>
    </submittedName>
</protein>
<proteinExistence type="predicted"/>
<name>A0A9X1P888_9BACT</name>
<sequence>MLSQLIIFIAIIQNPSANPQIATFRNAGYVVRSEQKPVIDTLKNGIESTKPVEYLDFVKDHNVELKISKATLIGVLSEKKKYYFYINNAPPALEKIGNIKKDRKESRRKKNSAFDLSPLIREKYKTDAESSLKLTISVSTDSSMKIIISPYLKNTIDWQ</sequence>
<organism evidence="1 2">
    <name type="scientific">Dyadobacter fanqingshengii</name>
    <dbReference type="NCBI Taxonomy" id="2906443"/>
    <lineage>
        <taxon>Bacteria</taxon>
        <taxon>Pseudomonadati</taxon>
        <taxon>Bacteroidota</taxon>
        <taxon>Cytophagia</taxon>
        <taxon>Cytophagales</taxon>
        <taxon>Spirosomataceae</taxon>
        <taxon>Dyadobacter</taxon>
    </lineage>
</organism>
<dbReference type="AlphaFoldDB" id="A0A9X1P888"/>
<keyword evidence="2" id="KW-1185">Reference proteome</keyword>
<accession>A0A9X1P888</accession>
<evidence type="ECO:0000313" key="2">
    <source>
        <dbReference type="Proteomes" id="UP001139700"/>
    </source>
</evidence>
<dbReference type="RefSeq" id="WP_234612236.1">
    <property type="nucleotide sequence ID" value="NZ_CP098806.1"/>
</dbReference>
<dbReference type="EMBL" id="JAJTTA010000002">
    <property type="protein sequence ID" value="MCF0039797.1"/>
    <property type="molecule type" value="Genomic_DNA"/>
</dbReference>
<evidence type="ECO:0000313" key="1">
    <source>
        <dbReference type="EMBL" id="MCF0039797.1"/>
    </source>
</evidence>
<gene>
    <name evidence="1" type="ORF">LXM24_06845</name>
</gene>
<reference evidence="1" key="1">
    <citation type="submission" date="2021-12" db="EMBL/GenBank/DDBJ databases">
        <title>Novel species in genus Dyadobacter.</title>
        <authorList>
            <person name="Ma C."/>
        </authorList>
    </citation>
    <scope>NUCLEOTIDE SEQUENCE</scope>
    <source>
        <strain evidence="1">CY399</strain>
    </source>
</reference>
<dbReference type="Proteomes" id="UP001139700">
    <property type="component" value="Unassembled WGS sequence"/>
</dbReference>